<keyword evidence="2" id="KW-0472">Membrane</keyword>
<reference evidence="3" key="1">
    <citation type="submission" date="2019-03" db="EMBL/GenBank/DDBJ databases">
        <title>Single cell metagenomics reveals metabolic interactions within the superorganism composed of flagellate Streblomastix strix and complex community of Bacteroidetes bacteria on its surface.</title>
        <authorList>
            <person name="Treitli S.C."/>
            <person name="Kolisko M."/>
            <person name="Husnik F."/>
            <person name="Keeling P."/>
            <person name="Hampl V."/>
        </authorList>
    </citation>
    <scope>NUCLEOTIDE SEQUENCE</scope>
    <source>
        <strain evidence="3">STM</strain>
    </source>
</reference>
<evidence type="ECO:0000256" key="2">
    <source>
        <dbReference type="SAM" id="Phobius"/>
    </source>
</evidence>
<keyword evidence="1" id="KW-0175">Coiled coil</keyword>
<dbReference type="AlphaFoldDB" id="A0A5J4P7X9"/>
<protein>
    <recommendedName>
        <fullName evidence="4">Phage tail tape measure protein</fullName>
    </recommendedName>
</protein>
<keyword evidence="2" id="KW-1133">Transmembrane helix</keyword>
<comment type="caution">
    <text evidence="3">The sequence shown here is derived from an EMBL/GenBank/DDBJ whole genome shotgun (WGS) entry which is preliminary data.</text>
</comment>
<organism evidence="3">
    <name type="scientific">termite gut metagenome</name>
    <dbReference type="NCBI Taxonomy" id="433724"/>
    <lineage>
        <taxon>unclassified sequences</taxon>
        <taxon>metagenomes</taxon>
        <taxon>organismal metagenomes</taxon>
    </lineage>
</organism>
<feature type="non-terminal residue" evidence="3">
    <location>
        <position position="1"/>
    </location>
</feature>
<sequence length="156" mass="17116">DVKEFTQMLKTDANGTILQLLENIKQAGGLRETAPLFKEMKLDGARTAGVLNTLAANVDKIRTEQERATQAYKEGTSVQKEYEVQNNTLQGTIDKAKKKFQEVANDLGEKLAPHMGRVIISTGTLVRVLSTLIGFFIKHSNAIVALVTVIGAYILK</sequence>
<accession>A0A5J4P7X9</accession>
<evidence type="ECO:0008006" key="4">
    <source>
        <dbReference type="Google" id="ProtNLM"/>
    </source>
</evidence>
<dbReference type="InterPro" id="IPR010090">
    <property type="entry name" value="Phage_tape_meas"/>
</dbReference>
<keyword evidence="2" id="KW-0812">Transmembrane</keyword>
<name>A0A5J4P7X9_9ZZZZ</name>
<dbReference type="EMBL" id="SNRY01010636">
    <property type="protein sequence ID" value="KAA6305516.1"/>
    <property type="molecule type" value="Genomic_DNA"/>
</dbReference>
<proteinExistence type="predicted"/>
<evidence type="ECO:0000256" key="1">
    <source>
        <dbReference type="SAM" id="Coils"/>
    </source>
</evidence>
<gene>
    <name evidence="3" type="ORF">EZS27_042831</name>
</gene>
<evidence type="ECO:0000313" key="3">
    <source>
        <dbReference type="EMBL" id="KAA6305516.1"/>
    </source>
</evidence>
<feature type="transmembrane region" description="Helical" evidence="2">
    <location>
        <begin position="135"/>
        <end position="155"/>
    </location>
</feature>
<dbReference type="NCBIfam" id="TIGR01760">
    <property type="entry name" value="tape_meas_TP901"/>
    <property type="match status" value="1"/>
</dbReference>
<feature type="coiled-coil region" evidence="1">
    <location>
        <begin position="79"/>
        <end position="106"/>
    </location>
</feature>